<name>A0AB39BIT9_9MICO</name>
<organism evidence="1">
    <name type="scientific">Herbiconiux sp. A18JL235</name>
    <dbReference type="NCBI Taxonomy" id="3152363"/>
    <lineage>
        <taxon>Bacteria</taxon>
        <taxon>Bacillati</taxon>
        <taxon>Actinomycetota</taxon>
        <taxon>Actinomycetes</taxon>
        <taxon>Micrococcales</taxon>
        <taxon>Microbacteriaceae</taxon>
        <taxon>Herbiconiux</taxon>
    </lineage>
</organism>
<evidence type="ECO:0000313" key="1">
    <source>
        <dbReference type="EMBL" id="XDI06315.1"/>
    </source>
</evidence>
<accession>A0AB39BIT9</accession>
<proteinExistence type="predicted"/>
<sequence>MRGDARPGTRAHVRAGIRADPRVKPRERSRWVRLWRLWRTRQPVTFTEKVRYKMLRDHRPLLVTFADKAAVRDYVAARIGPEHLPHAFAVVDDPVRLRELRLPDRFVVKPTHGSGAAIVVSPDAPAGAELPEARWSWVYRHVRPEAVDGGHLAAIGAHWSSQLYGQGPNREWAYGHVPPRILVEEMLTDEGGGIPDDVKLFVFHGRCRFIQVDTARFAGRTQDFYTPDWEHLPLSGGPPWADPPHPRPDRLDTLIALAERLGEDTDFVRVDLYLLPDRIVFGELTSYPAGGDSPFHPAWFDIQFGRHWTVPRRYR</sequence>
<gene>
    <name evidence="1" type="ORF">ABFY20_04245</name>
</gene>
<dbReference type="RefSeq" id="WP_368498698.1">
    <property type="nucleotide sequence ID" value="NZ_CP162511.1"/>
</dbReference>
<dbReference type="EMBL" id="CP162511">
    <property type="protein sequence ID" value="XDI06315.1"/>
    <property type="molecule type" value="Genomic_DNA"/>
</dbReference>
<dbReference type="InterPro" id="IPR029465">
    <property type="entry name" value="ATPgrasp_TupA"/>
</dbReference>
<dbReference type="Pfam" id="PF14305">
    <property type="entry name" value="ATPgrasp_TupA"/>
    <property type="match status" value="1"/>
</dbReference>
<reference evidence="1" key="1">
    <citation type="submission" date="2024-05" db="EMBL/GenBank/DDBJ databases">
        <title>Herbiconiux sp. A18JL235.</title>
        <authorList>
            <person name="Zhang G."/>
        </authorList>
    </citation>
    <scope>NUCLEOTIDE SEQUENCE</scope>
    <source>
        <strain evidence="1">A18JL235</strain>
    </source>
</reference>
<protein>
    <submittedName>
        <fullName evidence="1">ATP-grasp fold amidoligase family protein</fullName>
    </submittedName>
</protein>
<dbReference type="AlphaFoldDB" id="A0AB39BIT9"/>